<dbReference type="EMBL" id="CP001863">
    <property type="protein sequence ID" value="ADB63602.1"/>
    <property type="molecule type" value="Genomic_DNA"/>
</dbReference>
<sequence>MRDVDVICPNGSLDAVLAQHGLSADRNTVRVLGFPKHLFEFDIEINRRIFESRDVSMSVTVDLLTATCRKNDVYPEIESRSVSATSLLNPRLDQETAADTAYSFVRRKINRQYNSFSTPHIQILRDETAFKLFWIVPVSSSENVHVIDTITHQLTAQDVALDSVTEESTAESLDR</sequence>
<dbReference type="GeneID" id="8745472"/>
<evidence type="ECO:0000313" key="1">
    <source>
        <dbReference type="EMBL" id="ADB63602.1"/>
    </source>
</evidence>
<dbReference type="OrthoDB" id="381391at2157"/>
<name>D2S2K5_HALTV</name>
<dbReference type="Proteomes" id="UP000001903">
    <property type="component" value="Plasmid pHTUR03"/>
</dbReference>
<organism evidence="1 2">
    <name type="scientific">Haloterrigena turkmenica (strain ATCC 51198 / DSM 5511 / JCM 9101 / NCIMB 13204 / VKM B-1734 / 4k)</name>
    <name type="common">Halococcus turkmenicus</name>
    <dbReference type="NCBI Taxonomy" id="543526"/>
    <lineage>
        <taxon>Archaea</taxon>
        <taxon>Methanobacteriati</taxon>
        <taxon>Methanobacteriota</taxon>
        <taxon>Stenosarchaea group</taxon>
        <taxon>Halobacteria</taxon>
        <taxon>Halobacteriales</taxon>
        <taxon>Natrialbaceae</taxon>
        <taxon>Haloterrigena</taxon>
    </lineage>
</organism>
<proteinExistence type="predicted"/>
<dbReference type="RefSeq" id="WP_012945845.1">
    <property type="nucleotide sequence ID" value="NC_013746.1"/>
</dbReference>
<dbReference type="KEGG" id="htu:Htur_4842"/>
<reference evidence="1 2" key="1">
    <citation type="journal article" date="2010" name="Stand. Genomic Sci.">
        <title>Complete genome sequence of Haloterrigena turkmenica type strain (4k).</title>
        <authorList>
            <person name="Saunders E."/>
            <person name="Tindall B.J."/>
            <person name="Fahnrich R."/>
            <person name="Lapidus A."/>
            <person name="Copeland A."/>
            <person name="Del Rio T.G."/>
            <person name="Lucas S."/>
            <person name="Chen F."/>
            <person name="Tice H."/>
            <person name="Cheng J.F."/>
            <person name="Han C."/>
            <person name="Detter J.C."/>
            <person name="Bruce D."/>
            <person name="Goodwin L."/>
            <person name="Chain P."/>
            <person name="Pitluck S."/>
            <person name="Pati A."/>
            <person name="Ivanova N."/>
            <person name="Mavromatis K."/>
            <person name="Chen A."/>
            <person name="Palaniappan K."/>
            <person name="Land M."/>
            <person name="Hauser L."/>
            <person name="Chang Y.J."/>
            <person name="Jeffries C.D."/>
            <person name="Brettin T."/>
            <person name="Rohde M."/>
            <person name="Goker M."/>
            <person name="Bristow J."/>
            <person name="Eisen J.A."/>
            <person name="Markowitz V."/>
            <person name="Hugenholtz P."/>
            <person name="Klenk H.P."/>
            <person name="Kyrpides N.C."/>
        </authorList>
    </citation>
    <scope>NUCLEOTIDE SEQUENCE [LARGE SCALE GENOMIC DNA]</scope>
    <source>
        <strain evidence="2">ATCC 51198 / DSM 5511 / JCM 9101 / NCIMB 13204 / VKM B-1734 / 4k</strain>
    </source>
</reference>
<dbReference type="AlphaFoldDB" id="D2S2K5"/>
<gene>
    <name evidence="1" type="ordered locus">Htur_4842</name>
</gene>
<geneLocation type="plasmid" evidence="1 2">
    <name>pHTUR03</name>
</geneLocation>
<dbReference type="HOGENOM" id="CLU_1529197_0_0_2"/>
<evidence type="ECO:0000313" key="2">
    <source>
        <dbReference type="Proteomes" id="UP000001903"/>
    </source>
</evidence>
<accession>D2S2K5</accession>
<keyword evidence="1" id="KW-0614">Plasmid</keyword>
<protein>
    <submittedName>
        <fullName evidence="1">Uncharacterized protein</fullName>
    </submittedName>
</protein>
<keyword evidence="2" id="KW-1185">Reference proteome</keyword>